<dbReference type="AlphaFoldDB" id="A0A653BW56"/>
<dbReference type="GO" id="GO:0019902">
    <property type="term" value="F:phosphatase binding"/>
    <property type="evidence" value="ECO:0007669"/>
    <property type="project" value="InterPro"/>
</dbReference>
<accession>A0A653BW56</accession>
<evidence type="ECO:0000313" key="2">
    <source>
        <dbReference type="Proteomes" id="UP000410492"/>
    </source>
</evidence>
<sequence length="430" mass="49826">MAAERRNSFRNGIWVWDEVTCSLIYAKELNALHLQPSGSLCDRLSQCPTATVAVVSNFKETLGQMSQLNFRKFYQRKVKIHQKDVVTLQDIKDVAIYTYAVSHLSLEFISYFHTKAMDNYLRSLIVYFQYYFQIWNKLQARRVEGARKLRQPLVDILENEIRDDLSDLRSMVARNYAVLMLGIGDAKQFHHMNNRNNVSLSDKDRRRFETFVIMSERVVYIALTRKYLSLIVIHGHQNPAFMANAEEERILLGKACATECKLFQRSPVIQELILDQHDYRMLAIGVADMGQYDDRQNYLEIAYAAPEELLEPLGVPVGILGIPRKYFDATLKPRELSTTRRDSIMKPIPEFVIPKKKRSEIISGFPPFYDSYDSFLVPLVPSINTINGCEGRASFSHKRTPPTTGQKSWNRWCPYMGGFTVPKFSKYIWD</sequence>
<organism evidence="1 2">
    <name type="scientific">Callosobruchus maculatus</name>
    <name type="common">Southern cowpea weevil</name>
    <name type="synonym">Pulse bruchid</name>
    <dbReference type="NCBI Taxonomy" id="64391"/>
    <lineage>
        <taxon>Eukaryota</taxon>
        <taxon>Metazoa</taxon>
        <taxon>Ecdysozoa</taxon>
        <taxon>Arthropoda</taxon>
        <taxon>Hexapoda</taxon>
        <taxon>Insecta</taxon>
        <taxon>Pterygota</taxon>
        <taxon>Neoptera</taxon>
        <taxon>Endopterygota</taxon>
        <taxon>Coleoptera</taxon>
        <taxon>Polyphaga</taxon>
        <taxon>Cucujiformia</taxon>
        <taxon>Chrysomeloidea</taxon>
        <taxon>Chrysomelidae</taxon>
        <taxon>Bruchinae</taxon>
        <taxon>Bruchini</taxon>
        <taxon>Callosobruchus</taxon>
    </lineage>
</organism>
<dbReference type="Proteomes" id="UP000410492">
    <property type="component" value="Unassembled WGS sequence"/>
</dbReference>
<protein>
    <submittedName>
        <fullName evidence="1">Uncharacterized protein</fullName>
    </submittedName>
</protein>
<name>A0A653BW56_CALMS</name>
<proteinExistence type="predicted"/>
<dbReference type="PANTHER" id="PTHR21055">
    <property type="entry name" value="PROTEIN PHOSPHATASE 1 REGULATORY SUBUNIT 36"/>
    <property type="match status" value="1"/>
</dbReference>
<dbReference type="OrthoDB" id="76364at2759"/>
<keyword evidence="2" id="KW-1185">Reference proteome</keyword>
<reference evidence="1 2" key="1">
    <citation type="submission" date="2019-01" db="EMBL/GenBank/DDBJ databases">
        <authorList>
            <person name="Sayadi A."/>
        </authorList>
    </citation>
    <scope>NUCLEOTIDE SEQUENCE [LARGE SCALE GENOMIC DNA]</scope>
</reference>
<dbReference type="InterPro" id="IPR026142">
    <property type="entry name" value="Pro_pase_1_reg_su_36"/>
</dbReference>
<dbReference type="EMBL" id="CAACVG010005655">
    <property type="protein sequence ID" value="VEN39501.1"/>
    <property type="molecule type" value="Genomic_DNA"/>
</dbReference>
<evidence type="ECO:0000313" key="1">
    <source>
        <dbReference type="EMBL" id="VEN39501.1"/>
    </source>
</evidence>
<dbReference type="Pfam" id="PF14895">
    <property type="entry name" value="PPPI_inhib"/>
    <property type="match status" value="1"/>
</dbReference>
<dbReference type="PANTHER" id="PTHR21055:SF3">
    <property type="entry name" value="PROTEIN PHOSPHATASE 1 REGULATORY SUBUNIT 36"/>
    <property type="match status" value="1"/>
</dbReference>
<gene>
    <name evidence="1" type="ORF">CALMAC_LOCUS4016</name>
</gene>